<dbReference type="AlphaFoldDB" id="A0A1G6SMS7"/>
<organism evidence="1 2">
    <name type="scientific">Natrinema hispanicum</name>
    <dbReference type="NCBI Taxonomy" id="392421"/>
    <lineage>
        <taxon>Archaea</taxon>
        <taxon>Methanobacteriati</taxon>
        <taxon>Methanobacteriota</taxon>
        <taxon>Stenosarchaea group</taxon>
        <taxon>Halobacteria</taxon>
        <taxon>Halobacteriales</taxon>
        <taxon>Natrialbaceae</taxon>
        <taxon>Natrinema</taxon>
    </lineage>
</organism>
<name>A0A1G6SMS7_9EURY</name>
<reference evidence="1 2" key="1">
    <citation type="submission" date="2016-10" db="EMBL/GenBank/DDBJ databases">
        <authorList>
            <person name="Varghese N."/>
            <person name="Submissions S."/>
        </authorList>
    </citation>
    <scope>NUCLEOTIDE SEQUENCE [LARGE SCALE GENOMIC DNA]</scope>
    <source>
        <strain evidence="1 2">CDM_1</strain>
    </source>
</reference>
<evidence type="ECO:0000313" key="2">
    <source>
        <dbReference type="Proteomes" id="UP000324021"/>
    </source>
</evidence>
<gene>
    <name evidence="1" type="ORF">SAMN05192552_101463</name>
</gene>
<dbReference type="EMBL" id="FMZP01000014">
    <property type="protein sequence ID" value="SDD17436.1"/>
    <property type="molecule type" value="Genomic_DNA"/>
</dbReference>
<evidence type="ECO:0000313" key="1">
    <source>
        <dbReference type="EMBL" id="SDD17436.1"/>
    </source>
</evidence>
<dbReference type="Proteomes" id="UP000324021">
    <property type="component" value="Unassembled WGS sequence"/>
</dbReference>
<proteinExistence type="predicted"/>
<protein>
    <submittedName>
        <fullName evidence="1">Uncharacterized protein</fullName>
    </submittedName>
</protein>
<accession>A0A1G6SMS7</accession>
<sequence>MGFMHYRQHKATNSETFWVKFVEIESINIVDTVQLESLPVLKDQKHVRCMTSATG</sequence>